<dbReference type="CDD" id="cd00085">
    <property type="entry name" value="HNHc"/>
    <property type="match status" value="1"/>
</dbReference>
<evidence type="ECO:0000313" key="2">
    <source>
        <dbReference type="EMBL" id="GLI53812.1"/>
    </source>
</evidence>
<accession>A0A9W6GH05</accession>
<dbReference type="PANTHER" id="PTHR33877:SF1">
    <property type="entry name" value="TYPE IV METHYL-DIRECTED RESTRICTION ENZYME ECOKMCRA"/>
    <property type="match status" value="1"/>
</dbReference>
<dbReference type="Pfam" id="PF14279">
    <property type="entry name" value="HNH_5"/>
    <property type="match status" value="1"/>
</dbReference>
<dbReference type="AlphaFoldDB" id="A0A9W6GH05"/>
<reference evidence="2" key="1">
    <citation type="submission" date="2022-12" db="EMBL/GenBank/DDBJ databases">
        <title>Reference genome sequencing for broad-spectrum identification of bacterial and archaeal isolates by mass spectrometry.</title>
        <authorList>
            <person name="Sekiguchi Y."/>
            <person name="Tourlousse D.M."/>
        </authorList>
    </citation>
    <scope>NUCLEOTIDE SEQUENCE</scope>
    <source>
        <strain evidence="2">TSL-P1</strain>
    </source>
</reference>
<dbReference type="GO" id="GO:0004519">
    <property type="term" value="F:endonuclease activity"/>
    <property type="evidence" value="ECO:0007669"/>
    <property type="project" value="UniProtKB-KW"/>
</dbReference>
<dbReference type="Gene3D" id="1.10.30.50">
    <property type="match status" value="1"/>
</dbReference>
<feature type="domain" description="HNH nuclease" evidence="1">
    <location>
        <begin position="27"/>
        <end position="78"/>
    </location>
</feature>
<name>A0A9W6GH05_9BACT</name>
<comment type="caution">
    <text evidence="2">The sequence shown here is derived from an EMBL/GenBank/DDBJ whole genome shotgun (WGS) entry which is preliminary data.</text>
</comment>
<dbReference type="InterPro" id="IPR003615">
    <property type="entry name" value="HNH_nuc"/>
</dbReference>
<dbReference type="SMART" id="SM00507">
    <property type="entry name" value="HNHc"/>
    <property type="match status" value="1"/>
</dbReference>
<sequence>MEKFIPAVSYEEIKIEKQKARVLRKSSWWRNKISKGKCYYCGKITPPNELTMDHVVPLIRGGKSTKSNIVPCCKECNSKKKYLIPIEWEAYLHQFDFSDPEKIL</sequence>
<protein>
    <submittedName>
        <fullName evidence="2">HNH endonuclease</fullName>
    </submittedName>
</protein>
<evidence type="ECO:0000259" key="1">
    <source>
        <dbReference type="SMART" id="SM00507"/>
    </source>
</evidence>
<evidence type="ECO:0000313" key="3">
    <source>
        <dbReference type="Proteomes" id="UP001144297"/>
    </source>
</evidence>
<dbReference type="InterPro" id="IPR029471">
    <property type="entry name" value="HNH_5"/>
</dbReference>
<dbReference type="EMBL" id="BSDX01000001">
    <property type="protein sequence ID" value="GLI53812.1"/>
    <property type="molecule type" value="Genomic_DNA"/>
</dbReference>
<dbReference type="InterPro" id="IPR052892">
    <property type="entry name" value="NA-targeting_endonuclease"/>
</dbReference>
<proteinExistence type="predicted"/>
<dbReference type="FunFam" id="1.10.30.50:FF:000005">
    <property type="entry name" value="HNH endonuclease domain protein"/>
    <property type="match status" value="1"/>
</dbReference>
<gene>
    <name evidence="2" type="ORF">TISLANDTSLP1_15050</name>
</gene>
<keyword evidence="2" id="KW-0255">Endonuclease</keyword>
<keyword evidence="3" id="KW-1185">Reference proteome</keyword>
<keyword evidence="2" id="KW-0540">Nuclease</keyword>
<organism evidence="2 3">
    <name type="scientific">Thermodesulfovibrio yellowstonii</name>
    <dbReference type="NCBI Taxonomy" id="28262"/>
    <lineage>
        <taxon>Bacteria</taxon>
        <taxon>Pseudomonadati</taxon>
        <taxon>Nitrospirota</taxon>
        <taxon>Thermodesulfovibrionia</taxon>
        <taxon>Thermodesulfovibrionales</taxon>
        <taxon>Thermodesulfovibrionaceae</taxon>
        <taxon>Thermodesulfovibrio</taxon>
    </lineage>
</organism>
<dbReference type="PANTHER" id="PTHR33877">
    <property type="entry name" value="SLL1193 PROTEIN"/>
    <property type="match status" value="1"/>
</dbReference>
<dbReference type="Proteomes" id="UP001144297">
    <property type="component" value="Unassembled WGS sequence"/>
</dbReference>
<keyword evidence="2" id="KW-0378">Hydrolase</keyword>